<dbReference type="Pfam" id="PF13648">
    <property type="entry name" value="Lipocalin_4"/>
    <property type="match status" value="1"/>
</dbReference>
<feature type="domain" description="Lipocalin-like" evidence="1">
    <location>
        <begin position="24"/>
        <end position="103"/>
    </location>
</feature>
<evidence type="ECO:0000259" key="1">
    <source>
        <dbReference type="Pfam" id="PF13648"/>
    </source>
</evidence>
<accession>A0A7Y8Y4I6</accession>
<organism evidence="2 3">
    <name type="scientific">Flavobacterium agri</name>
    <dbReference type="NCBI Taxonomy" id="2743471"/>
    <lineage>
        <taxon>Bacteria</taxon>
        <taxon>Pseudomonadati</taxon>
        <taxon>Bacteroidota</taxon>
        <taxon>Flavobacteriia</taxon>
        <taxon>Flavobacteriales</taxon>
        <taxon>Flavobacteriaceae</taxon>
        <taxon>Flavobacterium</taxon>
    </lineage>
</organism>
<dbReference type="PROSITE" id="PS51257">
    <property type="entry name" value="PROKAR_LIPOPROTEIN"/>
    <property type="match status" value="1"/>
</dbReference>
<proteinExistence type="predicted"/>
<protein>
    <recommendedName>
        <fullName evidence="1">Lipocalin-like domain-containing protein</fullName>
    </recommendedName>
</protein>
<dbReference type="EMBL" id="JACBJI010000008">
    <property type="protein sequence ID" value="NYA72386.1"/>
    <property type="molecule type" value="Genomic_DNA"/>
</dbReference>
<name>A0A7Y8Y4I6_9FLAO</name>
<keyword evidence="3" id="KW-1185">Reference proteome</keyword>
<gene>
    <name evidence="2" type="ORF">HZF10_15760</name>
</gene>
<sequence>MKTRILIVLFVIISSCKKENADPLLGSWKLKDVANFTGQNTSDKMTFYENGTSLIEIFSNGKRVTKITSKYTFDKHNNMLTITTGKKLSVTYKVVKLNDEELDLEDPKTHTVIRNIRY</sequence>
<dbReference type="Gene3D" id="2.40.128.370">
    <property type="match status" value="1"/>
</dbReference>
<evidence type="ECO:0000313" key="3">
    <source>
        <dbReference type="Proteomes" id="UP000535020"/>
    </source>
</evidence>
<dbReference type="RefSeq" id="WP_176007196.1">
    <property type="nucleotide sequence ID" value="NZ_JABWMI010000020.1"/>
</dbReference>
<comment type="caution">
    <text evidence="2">The sequence shown here is derived from an EMBL/GenBank/DDBJ whole genome shotgun (WGS) entry which is preliminary data.</text>
</comment>
<dbReference type="AlphaFoldDB" id="A0A7Y8Y4I6"/>
<evidence type="ECO:0000313" key="2">
    <source>
        <dbReference type="EMBL" id="NYA72386.1"/>
    </source>
</evidence>
<reference evidence="2 3" key="1">
    <citation type="submission" date="2020-07" db="EMBL/GenBank/DDBJ databases">
        <authorList>
            <person name="Sun Q."/>
        </authorList>
    </citation>
    <scope>NUCLEOTIDE SEQUENCE [LARGE SCALE GENOMIC DNA]</scope>
    <source>
        <strain evidence="2 3">MAH-1</strain>
    </source>
</reference>
<dbReference type="Proteomes" id="UP000535020">
    <property type="component" value="Unassembled WGS sequence"/>
</dbReference>
<dbReference type="InterPro" id="IPR024311">
    <property type="entry name" value="Lipocalin-like"/>
</dbReference>